<dbReference type="InterPro" id="IPR003439">
    <property type="entry name" value="ABC_transporter-like_ATP-bd"/>
</dbReference>
<dbReference type="Gene3D" id="3.40.50.300">
    <property type="entry name" value="P-loop containing nucleotide triphosphate hydrolases"/>
    <property type="match status" value="1"/>
</dbReference>
<evidence type="ECO:0000256" key="4">
    <source>
        <dbReference type="ARBA" id="ARBA00022692"/>
    </source>
</evidence>
<evidence type="ECO:0000256" key="1">
    <source>
        <dbReference type="ARBA" id="ARBA00004141"/>
    </source>
</evidence>
<dbReference type="GO" id="GO:0005886">
    <property type="term" value="C:plasma membrane"/>
    <property type="evidence" value="ECO:0007669"/>
    <property type="project" value="TreeGrafter"/>
</dbReference>
<name>A0A2T7NY91_POMCA</name>
<dbReference type="SUPFAM" id="SSF52540">
    <property type="entry name" value="P-loop containing nucleoside triphosphate hydrolases"/>
    <property type="match status" value="1"/>
</dbReference>
<proteinExistence type="inferred from homology"/>
<dbReference type="GO" id="GO:0016887">
    <property type="term" value="F:ATP hydrolysis activity"/>
    <property type="evidence" value="ECO:0007669"/>
    <property type="project" value="InterPro"/>
</dbReference>
<feature type="transmembrane region" description="Helical" evidence="7">
    <location>
        <begin position="595"/>
        <end position="615"/>
    </location>
</feature>
<feature type="transmembrane region" description="Helical" evidence="7">
    <location>
        <begin position="366"/>
        <end position="388"/>
    </location>
</feature>
<keyword evidence="3" id="KW-0813">Transport</keyword>
<dbReference type="GO" id="GO:0005524">
    <property type="term" value="F:ATP binding"/>
    <property type="evidence" value="ECO:0007669"/>
    <property type="project" value="InterPro"/>
</dbReference>
<sequence length="627" mass="70129">MAASGEPHQQVHNTLSLKSGHIAVHPEPKHPIKEPHQAIDVHVEKLSYQVPRHPATWWQHKLGIHSLLPTRCVDGCRVVLDNVTFTVRSGQMLAILGSSGSGKTSLLDVMACRNKTGEVTGEVLLNGVPRTSAMLNACAAYVRQDDRLMATLTVRETLMFVAQLKLPKTFSKEETKARVDSVISELGLVEAADTRVGSAEVRGVSGGERRRVSIGIQMLIDPSEFRSNIFELFDLVMLLSGGRMVYFGKASNMVSYFTRLNYPCPELTNPCDYYVDLTTIDPTSDETERTSKDVVRHFQQAFHLDDPSEVAVNSGNDVSSSSLKIKASIAQAHDVEAAMSQDHFPGLQRQFSVLFRRWMLSEIEDYPLLAIRCAQALAMSVMLGVVYWQMHPDQKTIRDHFGLLYMISVMYPYLIIIDIIESCFKERRLLYFESQDNLYSIEAYYFAKIASDLPFHSLYVTLYILPVYLMANMPLDPAVFFQVFAMVYLSVLCSRGLAMMSASLLPTFQASAFFAQTFFSLFIMSAGFFINLENILSEFKWISVISYLRWGFQGLCMAEIRPLNFTCEGEAMPGTCVHDGGTALEMYSFGDGSTWQALTALGASLVVFLGIKFVALKLVPQTPEEHS</sequence>
<reference evidence="9 10" key="1">
    <citation type="submission" date="2018-04" db="EMBL/GenBank/DDBJ databases">
        <title>The genome of golden apple snail Pomacea canaliculata provides insight into stress tolerance and invasive adaptation.</title>
        <authorList>
            <person name="Liu C."/>
            <person name="Liu B."/>
            <person name="Ren Y."/>
            <person name="Zhang Y."/>
            <person name="Wang H."/>
            <person name="Li S."/>
            <person name="Jiang F."/>
            <person name="Yin L."/>
            <person name="Zhang G."/>
            <person name="Qian W."/>
            <person name="Fan W."/>
        </authorList>
    </citation>
    <scope>NUCLEOTIDE SEQUENCE [LARGE SCALE GENOMIC DNA]</scope>
    <source>
        <strain evidence="9">SZHN2017</strain>
        <tissue evidence="9">Muscle</tissue>
    </source>
</reference>
<dbReference type="GO" id="GO:0140359">
    <property type="term" value="F:ABC-type transporter activity"/>
    <property type="evidence" value="ECO:0007669"/>
    <property type="project" value="InterPro"/>
</dbReference>
<dbReference type="GO" id="GO:0120020">
    <property type="term" value="F:cholesterol transfer activity"/>
    <property type="evidence" value="ECO:0007669"/>
    <property type="project" value="TreeGrafter"/>
</dbReference>
<evidence type="ECO:0000259" key="8">
    <source>
        <dbReference type="PROSITE" id="PS50893"/>
    </source>
</evidence>
<feature type="domain" description="ABC transporter" evidence="8">
    <location>
        <begin position="62"/>
        <end position="323"/>
    </location>
</feature>
<dbReference type="Pfam" id="PF01061">
    <property type="entry name" value="ABC2_membrane"/>
    <property type="match status" value="1"/>
</dbReference>
<evidence type="ECO:0000256" key="2">
    <source>
        <dbReference type="ARBA" id="ARBA00005814"/>
    </source>
</evidence>
<keyword evidence="10" id="KW-1185">Reference proteome</keyword>
<dbReference type="InterPro" id="IPR027417">
    <property type="entry name" value="P-loop_NTPase"/>
</dbReference>
<dbReference type="Pfam" id="PF19055">
    <property type="entry name" value="ABC2_membrane_7"/>
    <property type="match status" value="1"/>
</dbReference>
<dbReference type="PROSITE" id="PS00211">
    <property type="entry name" value="ABC_TRANSPORTER_1"/>
    <property type="match status" value="1"/>
</dbReference>
<dbReference type="GO" id="GO:0043235">
    <property type="term" value="C:receptor complex"/>
    <property type="evidence" value="ECO:0007669"/>
    <property type="project" value="TreeGrafter"/>
</dbReference>
<protein>
    <recommendedName>
        <fullName evidence="8">ABC transporter domain-containing protein</fullName>
    </recommendedName>
</protein>
<dbReference type="InterPro" id="IPR017871">
    <property type="entry name" value="ABC_transporter-like_CS"/>
</dbReference>
<evidence type="ECO:0000313" key="9">
    <source>
        <dbReference type="EMBL" id="PVD26126.1"/>
    </source>
</evidence>
<feature type="transmembrane region" description="Helical" evidence="7">
    <location>
        <begin position="477"/>
        <end position="498"/>
    </location>
</feature>
<feature type="transmembrane region" description="Helical" evidence="7">
    <location>
        <begin position="510"/>
        <end position="530"/>
    </location>
</feature>
<dbReference type="AlphaFoldDB" id="A0A2T7NY91"/>
<evidence type="ECO:0000256" key="5">
    <source>
        <dbReference type="ARBA" id="ARBA00022989"/>
    </source>
</evidence>
<comment type="similarity">
    <text evidence="2">Belongs to the ABC transporter superfamily. ABCG family. Eye pigment precursor importer (TC 3.A.1.204) subfamily.</text>
</comment>
<dbReference type="Proteomes" id="UP000245119">
    <property type="component" value="Linkage Group LG8"/>
</dbReference>
<evidence type="ECO:0000256" key="7">
    <source>
        <dbReference type="SAM" id="Phobius"/>
    </source>
</evidence>
<evidence type="ECO:0000256" key="3">
    <source>
        <dbReference type="ARBA" id="ARBA00022448"/>
    </source>
</evidence>
<gene>
    <name evidence="9" type="ORF">C0Q70_13794</name>
</gene>
<dbReference type="Pfam" id="PF00005">
    <property type="entry name" value="ABC_tran"/>
    <property type="match status" value="1"/>
</dbReference>
<keyword evidence="4 7" id="KW-0812">Transmembrane</keyword>
<dbReference type="GO" id="GO:0042632">
    <property type="term" value="P:cholesterol homeostasis"/>
    <property type="evidence" value="ECO:0007669"/>
    <property type="project" value="TreeGrafter"/>
</dbReference>
<comment type="subcellular location">
    <subcellularLocation>
        <location evidence="1">Membrane</location>
        <topology evidence="1">Multi-pass membrane protein</topology>
    </subcellularLocation>
</comment>
<dbReference type="PANTHER" id="PTHR48041:SF71">
    <property type="entry name" value="ATP-BINDING CASSETTE SUB-FAMILY G MEMBER 8"/>
    <property type="match status" value="1"/>
</dbReference>
<dbReference type="InterPro" id="IPR043926">
    <property type="entry name" value="ABCG_dom"/>
</dbReference>
<dbReference type="InterPro" id="IPR050352">
    <property type="entry name" value="ABCG_transporters"/>
</dbReference>
<evidence type="ECO:0000313" key="10">
    <source>
        <dbReference type="Proteomes" id="UP000245119"/>
    </source>
</evidence>
<dbReference type="PANTHER" id="PTHR48041">
    <property type="entry name" value="ABC TRANSPORTER G FAMILY MEMBER 28"/>
    <property type="match status" value="1"/>
</dbReference>
<dbReference type="STRING" id="400727.A0A2T7NY91"/>
<evidence type="ECO:0000256" key="6">
    <source>
        <dbReference type="ARBA" id="ARBA00023136"/>
    </source>
</evidence>
<accession>A0A2T7NY91</accession>
<dbReference type="InterPro" id="IPR013525">
    <property type="entry name" value="ABC2_TM"/>
</dbReference>
<dbReference type="EMBL" id="PZQS01000008">
    <property type="protein sequence ID" value="PVD26126.1"/>
    <property type="molecule type" value="Genomic_DNA"/>
</dbReference>
<feature type="transmembrane region" description="Helical" evidence="7">
    <location>
        <begin position="400"/>
        <end position="420"/>
    </location>
</feature>
<keyword evidence="6 7" id="KW-0472">Membrane</keyword>
<keyword evidence="5 7" id="KW-1133">Transmembrane helix</keyword>
<comment type="caution">
    <text evidence="9">The sequence shown here is derived from an EMBL/GenBank/DDBJ whole genome shotgun (WGS) entry which is preliminary data.</text>
</comment>
<dbReference type="OrthoDB" id="66620at2759"/>
<dbReference type="PROSITE" id="PS50893">
    <property type="entry name" value="ABC_TRANSPORTER_2"/>
    <property type="match status" value="1"/>
</dbReference>
<organism evidence="9 10">
    <name type="scientific">Pomacea canaliculata</name>
    <name type="common">Golden apple snail</name>
    <dbReference type="NCBI Taxonomy" id="400727"/>
    <lineage>
        <taxon>Eukaryota</taxon>
        <taxon>Metazoa</taxon>
        <taxon>Spiralia</taxon>
        <taxon>Lophotrochozoa</taxon>
        <taxon>Mollusca</taxon>
        <taxon>Gastropoda</taxon>
        <taxon>Caenogastropoda</taxon>
        <taxon>Architaenioglossa</taxon>
        <taxon>Ampullarioidea</taxon>
        <taxon>Ampullariidae</taxon>
        <taxon>Pomacea</taxon>
    </lineage>
</organism>
<dbReference type="GO" id="GO:0033344">
    <property type="term" value="P:cholesterol efflux"/>
    <property type="evidence" value="ECO:0007669"/>
    <property type="project" value="TreeGrafter"/>
</dbReference>